<evidence type="ECO:0000313" key="6">
    <source>
        <dbReference type="EMBL" id="GGG03851.1"/>
    </source>
</evidence>
<sequence>MQQLLDFASTQIDPAAIKAAGYGGVISYVSTSRPGSNFGAKPLTRDYADRLRAAGLHVVSNFQYGKPGGTAPSDYTRGFDGGVADAKTAMRIHAEAGGPANAPIFFSVDEGITLLTWNEVASHWFEGINSVLGKNRTGIYGSSLVCAWAIEDDLVGHSTTEGKRWAWQTRAWSKDQREDAAVLFQTVVDTASKPGPLVGGTRVDVNDVLADDFGQWDLQPAVSPTPTPAPQPAPGGIVVSRTGDPIWIPDVLRAEGLICHIFDGALNNGHGDFGLIWGIVGHHMGSAGTSGPGSIARHPSLGLASQLYLGRNGEYTLCGVGIAWHAGEGSWNGLPKNDANSRTIGIEAENSGTEGWTPVQYDAYMRGVGAILRALEYGSDRFIGHKEWGAIQGKWDPGGMDMNKARRDSQAVIDRRPTVAIVNEIDESAKRNPWVGDRVRPEEITIGADQLGRLGVFTNAHIYFHPTTGAYPIPHKDPAIEKSGLFEAYGALGYERGILGYPVREFSPLDTPTGKGAVQAFQGGVLYRKDGADGYVVHGEIGKRWAAEGYEKGDLGWPISNETVDANGNRVQLFENGSLYWHSTSVVKLTRR</sequence>
<dbReference type="Pfam" id="PF08924">
    <property type="entry name" value="Rv2525c_GlyHyd-like"/>
    <property type="match status" value="1"/>
</dbReference>
<keyword evidence="7" id="KW-1185">Reference proteome</keyword>
<evidence type="ECO:0000313" key="7">
    <source>
        <dbReference type="Proteomes" id="UP000654257"/>
    </source>
</evidence>
<evidence type="ECO:0000256" key="4">
    <source>
        <dbReference type="ARBA" id="ARBA00023316"/>
    </source>
</evidence>
<keyword evidence="3" id="KW-0378">Hydrolase</keyword>
<dbReference type="PANTHER" id="PTHR30417:SF1">
    <property type="entry name" value="N-ACETYLMURAMOYL-L-ALANINE AMIDASE AMID"/>
    <property type="match status" value="1"/>
</dbReference>
<proteinExistence type="predicted"/>
<dbReference type="Gene3D" id="3.20.20.80">
    <property type="entry name" value="Glycosidases"/>
    <property type="match status" value="1"/>
</dbReference>
<protein>
    <recommendedName>
        <fullName evidence="2">N-acetylmuramoyl-L-alanine amidase</fullName>
        <ecNumber evidence="2">3.5.1.28</ecNumber>
    </recommendedName>
</protein>
<accession>A0A917D257</accession>
<dbReference type="Pfam" id="PF08310">
    <property type="entry name" value="LGFP"/>
    <property type="match status" value="2"/>
</dbReference>
<dbReference type="Gene3D" id="3.40.80.10">
    <property type="entry name" value="Peptidoglycan recognition protein-like"/>
    <property type="match status" value="1"/>
</dbReference>
<dbReference type="InterPro" id="IPR017853">
    <property type="entry name" value="GH"/>
</dbReference>
<dbReference type="SUPFAM" id="SSF51445">
    <property type="entry name" value="(Trans)glycosidases"/>
    <property type="match status" value="1"/>
</dbReference>
<dbReference type="EC" id="3.5.1.28" evidence="2"/>
<dbReference type="PANTHER" id="PTHR30417">
    <property type="entry name" value="N-ACETYLMURAMOYL-L-ALANINE AMIDASE AMID"/>
    <property type="match status" value="1"/>
</dbReference>
<evidence type="ECO:0000256" key="2">
    <source>
        <dbReference type="ARBA" id="ARBA00011901"/>
    </source>
</evidence>
<organism evidence="6 7">
    <name type="scientific">Rhodococcoides trifolii</name>
    <dbReference type="NCBI Taxonomy" id="908250"/>
    <lineage>
        <taxon>Bacteria</taxon>
        <taxon>Bacillati</taxon>
        <taxon>Actinomycetota</taxon>
        <taxon>Actinomycetes</taxon>
        <taxon>Mycobacteriales</taxon>
        <taxon>Nocardiaceae</taxon>
        <taxon>Rhodococcoides</taxon>
    </lineage>
</organism>
<evidence type="ECO:0000259" key="5">
    <source>
        <dbReference type="SMART" id="SM00644"/>
    </source>
</evidence>
<dbReference type="SMART" id="SM00644">
    <property type="entry name" value="Ami_2"/>
    <property type="match status" value="1"/>
</dbReference>
<dbReference type="Proteomes" id="UP000654257">
    <property type="component" value="Unassembled WGS sequence"/>
</dbReference>
<keyword evidence="4" id="KW-0961">Cell wall biogenesis/degradation</keyword>
<gene>
    <name evidence="6" type="ORF">GCM10007304_17480</name>
</gene>
<comment type="catalytic activity">
    <reaction evidence="1">
        <text>Hydrolyzes the link between N-acetylmuramoyl residues and L-amino acid residues in certain cell-wall glycopeptides.</text>
        <dbReference type="EC" id="3.5.1.28"/>
    </reaction>
</comment>
<dbReference type="InterPro" id="IPR002502">
    <property type="entry name" value="Amidase_domain"/>
</dbReference>
<dbReference type="InterPro" id="IPR036505">
    <property type="entry name" value="Amidase/PGRP_sf"/>
</dbReference>
<dbReference type="CDD" id="cd06583">
    <property type="entry name" value="PGRP"/>
    <property type="match status" value="1"/>
</dbReference>
<dbReference type="InterPro" id="IPR051206">
    <property type="entry name" value="NAMLAA_amidase_2"/>
</dbReference>
<dbReference type="AlphaFoldDB" id="A0A917D257"/>
<evidence type="ECO:0000256" key="1">
    <source>
        <dbReference type="ARBA" id="ARBA00001561"/>
    </source>
</evidence>
<evidence type="ECO:0000256" key="3">
    <source>
        <dbReference type="ARBA" id="ARBA00022801"/>
    </source>
</evidence>
<reference evidence="6" key="1">
    <citation type="journal article" date="2014" name="Int. J. Syst. Evol. Microbiol.">
        <title>Complete genome sequence of Corynebacterium casei LMG S-19264T (=DSM 44701T), isolated from a smear-ripened cheese.</title>
        <authorList>
            <consortium name="US DOE Joint Genome Institute (JGI-PGF)"/>
            <person name="Walter F."/>
            <person name="Albersmeier A."/>
            <person name="Kalinowski J."/>
            <person name="Ruckert C."/>
        </authorList>
    </citation>
    <scope>NUCLEOTIDE SEQUENCE</scope>
    <source>
        <strain evidence="6">CCM 7905</strain>
    </source>
</reference>
<dbReference type="SUPFAM" id="SSF55846">
    <property type="entry name" value="N-acetylmuramoyl-L-alanine amidase-like"/>
    <property type="match status" value="1"/>
</dbReference>
<reference evidence="6" key="2">
    <citation type="submission" date="2020-09" db="EMBL/GenBank/DDBJ databases">
        <authorList>
            <person name="Sun Q."/>
            <person name="Sedlacek I."/>
        </authorList>
    </citation>
    <scope>NUCLEOTIDE SEQUENCE</scope>
    <source>
        <strain evidence="6">CCM 7905</strain>
    </source>
</reference>
<feature type="domain" description="N-acetylmuramoyl-L-alanine amidase" evidence="5">
    <location>
        <begin position="264"/>
        <end position="398"/>
    </location>
</feature>
<dbReference type="GO" id="GO:0009253">
    <property type="term" value="P:peptidoglycan catabolic process"/>
    <property type="evidence" value="ECO:0007669"/>
    <property type="project" value="InterPro"/>
</dbReference>
<dbReference type="InterPro" id="IPR015020">
    <property type="entry name" value="Rv2525c-like_Glyco_Hydro-like"/>
</dbReference>
<name>A0A917D257_9NOCA</name>
<dbReference type="GO" id="GO:0009254">
    <property type="term" value="P:peptidoglycan turnover"/>
    <property type="evidence" value="ECO:0007669"/>
    <property type="project" value="TreeGrafter"/>
</dbReference>
<dbReference type="GO" id="GO:0008745">
    <property type="term" value="F:N-acetylmuramoyl-L-alanine amidase activity"/>
    <property type="evidence" value="ECO:0007669"/>
    <property type="project" value="UniProtKB-EC"/>
</dbReference>
<dbReference type="InterPro" id="IPR013207">
    <property type="entry name" value="LGFP"/>
</dbReference>
<dbReference type="GO" id="GO:0071555">
    <property type="term" value="P:cell wall organization"/>
    <property type="evidence" value="ECO:0007669"/>
    <property type="project" value="UniProtKB-KW"/>
</dbReference>
<comment type="caution">
    <text evidence="6">The sequence shown here is derived from an EMBL/GenBank/DDBJ whole genome shotgun (WGS) entry which is preliminary data.</text>
</comment>
<dbReference type="Pfam" id="PF01510">
    <property type="entry name" value="Amidase_2"/>
    <property type="match status" value="1"/>
</dbReference>
<dbReference type="EMBL" id="BMCU01000002">
    <property type="protein sequence ID" value="GGG03851.1"/>
    <property type="molecule type" value="Genomic_DNA"/>
</dbReference>